<evidence type="ECO:0000256" key="3">
    <source>
        <dbReference type="ARBA" id="ARBA00022448"/>
    </source>
</evidence>
<evidence type="ECO:0000313" key="13">
    <source>
        <dbReference type="EMBL" id="EEB05649.1"/>
    </source>
</evidence>
<keyword evidence="15" id="KW-1185">Reference proteome</keyword>
<feature type="transmembrane region" description="Helical" evidence="12">
    <location>
        <begin position="128"/>
        <end position="152"/>
    </location>
</feature>
<evidence type="ECO:0000313" key="15">
    <source>
        <dbReference type="Proteomes" id="UP000001744"/>
    </source>
</evidence>
<keyword evidence="4 10" id="KW-0812">Transmembrane</keyword>
<keyword evidence="3 11" id="KW-0813">Transport</keyword>
<dbReference type="SUPFAM" id="SSF103506">
    <property type="entry name" value="Mitochondrial carrier"/>
    <property type="match status" value="1"/>
</dbReference>
<dbReference type="InterPro" id="IPR051508">
    <property type="entry name" value="Mito_Carrier_Antiporter"/>
</dbReference>
<evidence type="ECO:0000256" key="8">
    <source>
        <dbReference type="ARBA" id="ARBA00023128"/>
    </source>
</evidence>
<dbReference type="PANTHER" id="PTHR45928">
    <property type="entry name" value="RE38146P"/>
    <property type="match status" value="1"/>
</dbReference>
<evidence type="ECO:0000313" key="14">
    <source>
        <dbReference type="JaponicusDB" id="SJAG_00671"/>
    </source>
</evidence>
<name>B6JW98_SCHJY</name>
<dbReference type="OMA" id="GFYDPMR"/>
<organism evidence="13 15">
    <name type="scientific">Schizosaccharomyces japonicus (strain yFS275 / FY16936)</name>
    <name type="common">Fission yeast</name>
    <dbReference type="NCBI Taxonomy" id="402676"/>
    <lineage>
        <taxon>Eukaryota</taxon>
        <taxon>Fungi</taxon>
        <taxon>Dikarya</taxon>
        <taxon>Ascomycota</taxon>
        <taxon>Taphrinomycotina</taxon>
        <taxon>Schizosaccharomycetes</taxon>
        <taxon>Schizosaccharomycetales</taxon>
        <taxon>Schizosaccharomycetaceae</taxon>
        <taxon>Schizosaccharomyces</taxon>
    </lineage>
</organism>
<evidence type="ECO:0000256" key="5">
    <source>
        <dbReference type="ARBA" id="ARBA00022737"/>
    </source>
</evidence>
<dbReference type="PROSITE" id="PS50920">
    <property type="entry name" value="SOLCAR"/>
    <property type="match status" value="3"/>
</dbReference>
<evidence type="ECO:0000256" key="6">
    <source>
        <dbReference type="ARBA" id="ARBA00022792"/>
    </source>
</evidence>
<reference evidence="13 15" key="1">
    <citation type="journal article" date="2011" name="Science">
        <title>Comparative functional genomics of the fission yeasts.</title>
        <authorList>
            <person name="Rhind N."/>
            <person name="Chen Z."/>
            <person name="Yassour M."/>
            <person name="Thompson D.A."/>
            <person name="Haas B.J."/>
            <person name="Habib N."/>
            <person name="Wapinski I."/>
            <person name="Roy S."/>
            <person name="Lin M.F."/>
            <person name="Heiman D.I."/>
            <person name="Young S.K."/>
            <person name="Furuya K."/>
            <person name="Guo Y."/>
            <person name="Pidoux A."/>
            <person name="Chen H.M."/>
            <person name="Robbertse B."/>
            <person name="Goldberg J.M."/>
            <person name="Aoki K."/>
            <person name="Bayne E.H."/>
            <person name="Berlin A.M."/>
            <person name="Desjardins C.A."/>
            <person name="Dobbs E."/>
            <person name="Dukaj L."/>
            <person name="Fan L."/>
            <person name="FitzGerald M.G."/>
            <person name="French C."/>
            <person name="Gujja S."/>
            <person name="Hansen K."/>
            <person name="Keifenheim D."/>
            <person name="Levin J.Z."/>
            <person name="Mosher R.A."/>
            <person name="Mueller C.A."/>
            <person name="Pfiffner J."/>
            <person name="Priest M."/>
            <person name="Russ C."/>
            <person name="Smialowska A."/>
            <person name="Swoboda P."/>
            <person name="Sykes S.M."/>
            <person name="Vaughn M."/>
            <person name="Vengrova S."/>
            <person name="Yoder R."/>
            <person name="Zeng Q."/>
            <person name="Allshire R."/>
            <person name="Baulcombe D."/>
            <person name="Birren B.W."/>
            <person name="Brown W."/>
            <person name="Ekwall K."/>
            <person name="Kellis M."/>
            <person name="Leatherwood J."/>
            <person name="Levin H."/>
            <person name="Margalit H."/>
            <person name="Martienssen R."/>
            <person name="Nieduszynski C.A."/>
            <person name="Spatafora J.W."/>
            <person name="Friedman N."/>
            <person name="Dalgaard J.Z."/>
            <person name="Baumann P."/>
            <person name="Niki H."/>
            <person name="Regev A."/>
            <person name="Nusbaum C."/>
        </authorList>
    </citation>
    <scope>NUCLEOTIDE SEQUENCE [LARGE SCALE GENOMIC DNA]</scope>
    <source>
        <strain evidence="15">yFS275 / FY16936</strain>
    </source>
</reference>
<evidence type="ECO:0000256" key="10">
    <source>
        <dbReference type="PROSITE-ProRule" id="PRU00282"/>
    </source>
</evidence>
<dbReference type="HOGENOM" id="CLU_015166_14_3_1"/>
<dbReference type="GO" id="GO:1901239">
    <property type="term" value="F:malonate(1-) transmembrane transporter activity"/>
    <property type="evidence" value="ECO:0007669"/>
    <property type="project" value="EnsemblFungi"/>
</dbReference>
<dbReference type="GO" id="GO:0005743">
    <property type="term" value="C:mitochondrial inner membrane"/>
    <property type="evidence" value="ECO:0007669"/>
    <property type="project" value="UniProtKB-SubCell"/>
</dbReference>
<dbReference type="PANTHER" id="PTHR45928:SF1">
    <property type="entry name" value="RE38146P"/>
    <property type="match status" value="1"/>
</dbReference>
<feature type="repeat" description="Solcar" evidence="10">
    <location>
        <begin position="227"/>
        <end position="313"/>
    </location>
</feature>
<dbReference type="AlphaFoldDB" id="B6JW98"/>
<keyword evidence="8" id="KW-0496">Mitochondrion</keyword>
<dbReference type="Gene3D" id="1.50.40.10">
    <property type="entry name" value="Mitochondrial carrier domain"/>
    <property type="match status" value="1"/>
</dbReference>
<feature type="repeat" description="Solcar" evidence="10">
    <location>
        <begin position="126"/>
        <end position="218"/>
    </location>
</feature>
<accession>B6JW98</accession>
<dbReference type="Pfam" id="PF00153">
    <property type="entry name" value="Mito_carr"/>
    <property type="match status" value="3"/>
</dbReference>
<dbReference type="GeneID" id="7050708"/>
<dbReference type="OrthoDB" id="6703404at2759"/>
<dbReference type="eggNOG" id="KOG0755">
    <property type="taxonomic scope" value="Eukaryota"/>
</dbReference>
<keyword evidence="6" id="KW-0999">Mitochondrion inner membrane</keyword>
<comment type="subcellular location">
    <subcellularLocation>
        <location evidence="1">Mitochondrion inner membrane</location>
        <topology evidence="1">Multi-pass membrane protein</topology>
    </subcellularLocation>
</comment>
<dbReference type="GO" id="GO:0015116">
    <property type="term" value="F:sulfate transmembrane transporter activity"/>
    <property type="evidence" value="ECO:0007669"/>
    <property type="project" value="EnsemblFungi"/>
</dbReference>
<protein>
    <submittedName>
        <fullName evidence="13">Anion transporter</fullName>
    </submittedName>
</protein>
<evidence type="ECO:0000256" key="4">
    <source>
        <dbReference type="ARBA" id="ARBA00022692"/>
    </source>
</evidence>
<evidence type="ECO:0000256" key="9">
    <source>
        <dbReference type="ARBA" id="ARBA00023136"/>
    </source>
</evidence>
<evidence type="ECO:0000256" key="7">
    <source>
        <dbReference type="ARBA" id="ARBA00022989"/>
    </source>
</evidence>
<proteinExistence type="inferred from homology"/>
<dbReference type="InterPro" id="IPR018108">
    <property type="entry name" value="MCP_transmembrane"/>
</dbReference>
<dbReference type="GO" id="GO:0015131">
    <property type="term" value="F:oxaloacetate transmembrane transporter activity"/>
    <property type="evidence" value="ECO:0007669"/>
    <property type="project" value="EnsemblFungi"/>
</dbReference>
<comment type="similarity">
    <text evidence="2 11">Belongs to the mitochondrial carrier (TC 2.A.29) family.</text>
</comment>
<dbReference type="VEuPathDB" id="FungiDB:SJAG_00671"/>
<evidence type="ECO:0000256" key="2">
    <source>
        <dbReference type="ARBA" id="ARBA00006375"/>
    </source>
</evidence>
<evidence type="ECO:0000256" key="11">
    <source>
        <dbReference type="RuleBase" id="RU000488"/>
    </source>
</evidence>
<evidence type="ECO:0000256" key="12">
    <source>
        <dbReference type="SAM" id="Phobius"/>
    </source>
</evidence>
<dbReference type="RefSeq" id="XP_002171942.1">
    <property type="nucleotide sequence ID" value="XM_002171906.2"/>
</dbReference>
<dbReference type="JaponicusDB" id="SJAG_00671">
    <property type="gene designation" value="oac1"/>
</dbReference>
<keyword evidence="9 10" id="KW-0472">Membrane</keyword>
<dbReference type="InterPro" id="IPR023395">
    <property type="entry name" value="MCP_dom_sf"/>
</dbReference>
<sequence length="323" mass="35710">MSAQTGVKAPVAAVRPPQQKLTTLNAFLSGGVAACGAVCVTNPFELIKTRMQLQGQLTKLTDAQRVYKGVGQSFAMIARHEGVRGLQRGLGTAFVYQVCLNGCRLGFYDPIRSRLNRWILRDPKKNNMIINMISGAGSGFAGALVGSPFFLIKTRMQSFSPKFPVGEQYGYKHMVDAMRRIVKANGVRGLYAGADAAILRTISGSSVQLPIYFWAKRIIERYNLLSEGPIKHLTASATSGFGVCCVMQIFDTVMTRMYNQKNKELYKNPIDCIVKTIRSEGFFALYKGFGAHLARIGPHTVLTLTFAEQTNKIFLKLQNRFSD</sequence>
<dbReference type="STRING" id="402676.B6JW98"/>
<keyword evidence="7 12" id="KW-1133">Transmembrane helix</keyword>
<dbReference type="EMBL" id="KE651166">
    <property type="protein sequence ID" value="EEB05649.1"/>
    <property type="molecule type" value="Genomic_DNA"/>
</dbReference>
<dbReference type="Proteomes" id="UP000001744">
    <property type="component" value="Unassembled WGS sequence"/>
</dbReference>
<gene>
    <name evidence="14" type="primary">oac1</name>
    <name evidence="13" type="ORF">SJAG_00671</name>
</gene>
<dbReference type="GO" id="GO:0034658">
    <property type="term" value="F:isopropylmalate transmembrane transporter activity"/>
    <property type="evidence" value="ECO:0007669"/>
    <property type="project" value="EnsemblFungi"/>
</dbReference>
<keyword evidence="5" id="KW-0677">Repeat</keyword>
<evidence type="ECO:0000256" key="1">
    <source>
        <dbReference type="ARBA" id="ARBA00004448"/>
    </source>
</evidence>
<feature type="repeat" description="Solcar" evidence="10">
    <location>
        <begin position="21"/>
        <end position="114"/>
    </location>
</feature>